<dbReference type="Proteomes" id="UP001200604">
    <property type="component" value="Unassembled WGS sequence"/>
</dbReference>
<feature type="compositionally biased region" description="Polar residues" evidence="1">
    <location>
        <begin position="41"/>
        <end position="59"/>
    </location>
</feature>
<keyword evidence="2" id="KW-0472">Membrane</keyword>
<dbReference type="GeneID" id="92726432"/>
<feature type="transmembrane region" description="Helical" evidence="2">
    <location>
        <begin position="204"/>
        <end position="223"/>
    </location>
</feature>
<proteinExistence type="predicted"/>
<feature type="compositionally biased region" description="Low complexity" evidence="1">
    <location>
        <begin position="11"/>
        <end position="40"/>
    </location>
</feature>
<feature type="transmembrane region" description="Helical" evidence="2">
    <location>
        <begin position="289"/>
        <end position="308"/>
    </location>
</feature>
<reference evidence="3 4" key="1">
    <citation type="submission" date="2022-01" db="EMBL/GenBank/DDBJ databases">
        <title>Identification and Characterization of Corynebacterium sp.</title>
        <authorList>
            <person name="Luo Q."/>
            <person name="Qu P."/>
            <person name="Chen Q."/>
        </authorList>
    </citation>
    <scope>NUCLEOTIDE SEQUENCE [LARGE SCALE GENOMIC DNA]</scope>
    <source>
        <strain evidence="3 4">MC-12</strain>
    </source>
</reference>
<protein>
    <submittedName>
        <fullName evidence="3">ABC transporter permease</fullName>
    </submittedName>
</protein>
<feature type="transmembrane region" description="Helical" evidence="2">
    <location>
        <begin position="235"/>
        <end position="257"/>
    </location>
</feature>
<organism evidence="3 4">
    <name type="scientific">Corynebacterium parakroppenstedtii</name>
    <dbReference type="NCBI Taxonomy" id="2828363"/>
    <lineage>
        <taxon>Bacteria</taxon>
        <taxon>Bacillati</taxon>
        <taxon>Actinomycetota</taxon>
        <taxon>Actinomycetes</taxon>
        <taxon>Mycobacteriales</taxon>
        <taxon>Corynebacteriaceae</taxon>
        <taxon>Corynebacterium</taxon>
    </lineage>
</organism>
<name>A0ABS9HIZ7_9CORY</name>
<keyword evidence="2" id="KW-1133">Transmembrane helix</keyword>
<gene>
    <name evidence="3" type="ORF">L3H44_00665</name>
</gene>
<keyword evidence="2" id="KW-0812">Transmembrane</keyword>
<evidence type="ECO:0000313" key="3">
    <source>
        <dbReference type="EMBL" id="MCF6772932.1"/>
    </source>
</evidence>
<evidence type="ECO:0000313" key="4">
    <source>
        <dbReference type="Proteomes" id="UP001200604"/>
    </source>
</evidence>
<feature type="transmembrane region" description="Helical" evidence="2">
    <location>
        <begin position="263"/>
        <end position="282"/>
    </location>
</feature>
<feature type="transmembrane region" description="Helical" evidence="2">
    <location>
        <begin position="63"/>
        <end position="86"/>
    </location>
</feature>
<sequence>MASNSVSTEVTTQRSSATTQATEHATNSTNEASNTATNQAPNSTKQASENTSKTTEHTSSGKVVGIVLGLAAVVTLMLLSFLAPAVNSGAKDLPLAVSGPDQAVTQLTQNMEHNQPGVFEIKHVDDAKQAVHDREAIGGIALGQPTAGPNGTPVPTAEVITATGAGTTYLQVMNGVTQALTTQGAQVTTTDVAPPASGDEHGTAFATLALPMAFGGMISAVILSTQVHGGRARRFLASGAFAIIAGFILAAVMRFGFDVVGGNYWEVAGTLSLAVAGVSMFVLGMESKFGYAGLGIGAVVVMFVSNPLSGMQTGPTWLPSPWGAIGQFLPLGAAGSALRSVGFFDGAGWGIHGLVLTCWALLGIALAGWSAWTASRRSH</sequence>
<feature type="compositionally biased region" description="Polar residues" evidence="1">
    <location>
        <begin position="1"/>
        <end position="10"/>
    </location>
</feature>
<feature type="region of interest" description="Disordered" evidence="1">
    <location>
        <begin position="1"/>
        <end position="59"/>
    </location>
</feature>
<keyword evidence="4" id="KW-1185">Reference proteome</keyword>
<dbReference type="RefSeq" id="WP_052722162.1">
    <property type="nucleotide sequence ID" value="NZ_JAFFSY010000001.1"/>
</dbReference>
<evidence type="ECO:0000256" key="2">
    <source>
        <dbReference type="SAM" id="Phobius"/>
    </source>
</evidence>
<dbReference type="EMBL" id="JAKJKU010000001">
    <property type="protein sequence ID" value="MCF6772932.1"/>
    <property type="molecule type" value="Genomic_DNA"/>
</dbReference>
<evidence type="ECO:0000256" key="1">
    <source>
        <dbReference type="SAM" id="MobiDB-lite"/>
    </source>
</evidence>
<accession>A0ABS9HIZ7</accession>
<feature type="transmembrane region" description="Helical" evidence="2">
    <location>
        <begin position="349"/>
        <end position="372"/>
    </location>
</feature>
<comment type="caution">
    <text evidence="3">The sequence shown here is derived from an EMBL/GenBank/DDBJ whole genome shotgun (WGS) entry which is preliminary data.</text>
</comment>